<comment type="caution">
    <text evidence="1">The sequence shown here is derived from an EMBL/GenBank/DDBJ whole genome shotgun (WGS) entry which is preliminary data.</text>
</comment>
<sequence>MTLAEGRWLVLASADATVAAGDELTAVNGTPTPQLVAQLLPYLRADGSSDGKRLRQLGQDRDDYSQVAVSVAACTLATRQERLLRQGRPPVEDRWTFEVKD</sequence>
<reference evidence="1" key="1">
    <citation type="submission" date="2020-10" db="EMBL/GenBank/DDBJ databases">
        <title>Connecting structure to function with the recovery of over 1000 high-quality activated sludge metagenome-assembled genomes encoding full-length rRNA genes using long-read sequencing.</title>
        <authorList>
            <person name="Singleton C.M."/>
            <person name="Petriglieri F."/>
            <person name="Kristensen J.M."/>
            <person name="Kirkegaard R.H."/>
            <person name="Michaelsen T.Y."/>
            <person name="Andersen M.H."/>
            <person name="Karst S.M."/>
            <person name="Dueholm M.S."/>
            <person name="Nielsen P.H."/>
            <person name="Albertsen M."/>
        </authorList>
    </citation>
    <scope>NUCLEOTIDE SEQUENCE</scope>
    <source>
        <strain evidence="1">Skiv_18-Q3-R9-52_MAXAC.067</strain>
    </source>
</reference>
<protein>
    <recommendedName>
        <fullName evidence="3">PDZ domain-containing protein</fullName>
    </recommendedName>
</protein>
<gene>
    <name evidence="1" type="ORF">IPP58_15225</name>
</gene>
<name>A0A9D7SL26_9BACT</name>
<proteinExistence type="predicted"/>
<evidence type="ECO:0000313" key="1">
    <source>
        <dbReference type="EMBL" id="MBK9797801.1"/>
    </source>
</evidence>
<evidence type="ECO:0008006" key="3">
    <source>
        <dbReference type="Google" id="ProtNLM"/>
    </source>
</evidence>
<dbReference type="EMBL" id="JADKIO010000012">
    <property type="protein sequence ID" value="MBK9797801.1"/>
    <property type="molecule type" value="Genomic_DNA"/>
</dbReference>
<evidence type="ECO:0000313" key="2">
    <source>
        <dbReference type="Proteomes" id="UP000886657"/>
    </source>
</evidence>
<accession>A0A9D7SL26</accession>
<dbReference type="Proteomes" id="UP000886657">
    <property type="component" value="Unassembled WGS sequence"/>
</dbReference>
<organism evidence="1 2">
    <name type="scientific">Candidatus Geothrix skivensis</name>
    <dbReference type="NCBI Taxonomy" id="2954439"/>
    <lineage>
        <taxon>Bacteria</taxon>
        <taxon>Pseudomonadati</taxon>
        <taxon>Acidobacteriota</taxon>
        <taxon>Holophagae</taxon>
        <taxon>Holophagales</taxon>
        <taxon>Holophagaceae</taxon>
        <taxon>Geothrix</taxon>
    </lineage>
</organism>
<dbReference type="AlphaFoldDB" id="A0A9D7SL26"/>